<keyword evidence="14 15" id="KW-0472">Membrane</keyword>
<organism evidence="18 19">
    <name type="scientific">Parasulfuritortus cantonensis</name>
    <dbReference type="NCBI Taxonomy" id="2528202"/>
    <lineage>
        <taxon>Bacteria</taxon>
        <taxon>Pseudomonadati</taxon>
        <taxon>Pseudomonadota</taxon>
        <taxon>Betaproteobacteria</taxon>
        <taxon>Nitrosomonadales</taxon>
        <taxon>Thiobacillaceae</taxon>
        <taxon>Parasulfuritortus</taxon>
    </lineage>
</organism>
<dbReference type="SMART" id="SM00388">
    <property type="entry name" value="HisKA"/>
    <property type="match status" value="1"/>
</dbReference>
<keyword evidence="8 15" id="KW-0812">Transmembrane</keyword>
<dbReference type="Proteomes" id="UP000295443">
    <property type="component" value="Unassembled WGS sequence"/>
</dbReference>
<dbReference type="GO" id="GO:0000155">
    <property type="term" value="F:phosphorelay sensor kinase activity"/>
    <property type="evidence" value="ECO:0007669"/>
    <property type="project" value="InterPro"/>
</dbReference>
<dbReference type="Pfam" id="PF00672">
    <property type="entry name" value="HAMP"/>
    <property type="match status" value="1"/>
</dbReference>
<evidence type="ECO:0000256" key="15">
    <source>
        <dbReference type="SAM" id="Phobius"/>
    </source>
</evidence>
<dbReference type="OrthoDB" id="9804645at2"/>
<reference evidence="18 19" key="1">
    <citation type="submission" date="2019-03" db="EMBL/GenBank/DDBJ databases">
        <title>Genome sequence of Thiobacillaceae bacterium LSR1, a sulfur-oxidizing bacterium isolated from freshwater sediment.</title>
        <authorList>
            <person name="Li S."/>
        </authorList>
    </citation>
    <scope>NUCLEOTIDE SEQUENCE [LARGE SCALE GENOMIC DNA]</scope>
    <source>
        <strain evidence="18 19">LSR1</strain>
    </source>
</reference>
<keyword evidence="13" id="KW-0902">Two-component regulatory system</keyword>
<evidence type="ECO:0000313" key="18">
    <source>
        <dbReference type="EMBL" id="TCJ15818.1"/>
    </source>
</evidence>
<evidence type="ECO:0000256" key="14">
    <source>
        <dbReference type="ARBA" id="ARBA00023136"/>
    </source>
</evidence>
<dbReference type="PROSITE" id="PS50885">
    <property type="entry name" value="HAMP"/>
    <property type="match status" value="1"/>
</dbReference>
<keyword evidence="11" id="KW-0067">ATP-binding</keyword>
<proteinExistence type="predicted"/>
<keyword evidence="12 15" id="KW-1133">Transmembrane helix</keyword>
<evidence type="ECO:0000256" key="4">
    <source>
        <dbReference type="ARBA" id="ARBA00022475"/>
    </source>
</evidence>
<evidence type="ECO:0000256" key="6">
    <source>
        <dbReference type="ARBA" id="ARBA00022553"/>
    </source>
</evidence>
<keyword evidence="19" id="KW-1185">Reference proteome</keyword>
<keyword evidence="10" id="KW-0418">Kinase</keyword>
<dbReference type="InterPro" id="IPR003661">
    <property type="entry name" value="HisK_dim/P_dom"/>
</dbReference>
<gene>
    <name evidence="18" type="ORF">EZJ19_06300</name>
</gene>
<feature type="transmembrane region" description="Helical" evidence="15">
    <location>
        <begin position="7"/>
        <end position="26"/>
    </location>
</feature>
<dbReference type="Pfam" id="PF02518">
    <property type="entry name" value="HATPase_c"/>
    <property type="match status" value="1"/>
</dbReference>
<name>A0A4R1BFJ9_9PROT</name>
<dbReference type="SUPFAM" id="SSF55874">
    <property type="entry name" value="ATPase domain of HSP90 chaperone/DNA topoisomerase II/histidine kinase"/>
    <property type="match status" value="1"/>
</dbReference>
<protein>
    <recommendedName>
        <fullName evidence="3">histidine kinase</fullName>
        <ecNumber evidence="3">2.7.13.3</ecNumber>
    </recommendedName>
</protein>
<keyword evidence="9" id="KW-0547">Nucleotide-binding</keyword>
<dbReference type="PRINTS" id="PR00344">
    <property type="entry name" value="BCTRLSENSOR"/>
</dbReference>
<dbReference type="CDD" id="cd06225">
    <property type="entry name" value="HAMP"/>
    <property type="match status" value="1"/>
</dbReference>
<dbReference type="InterPro" id="IPR005467">
    <property type="entry name" value="His_kinase_dom"/>
</dbReference>
<evidence type="ECO:0000256" key="7">
    <source>
        <dbReference type="ARBA" id="ARBA00022679"/>
    </source>
</evidence>
<feature type="transmembrane region" description="Helical" evidence="15">
    <location>
        <begin position="161"/>
        <end position="180"/>
    </location>
</feature>
<evidence type="ECO:0000256" key="13">
    <source>
        <dbReference type="ARBA" id="ARBA00023012"/>
    </source>
</evidence>
<dbReference type="Pfam" id="PF00512">
    <property type="entry name" value="HisKA"/>
    <property type="match status" value="1"/>
</dbReference>
<dbReference type="Gene3D" id="1.10.287.130">
    <property type="match status" value="1"/>
</dbReference>
<dbReference type="SUPFAM" id="SSF47384">
    <property type="entry name" value="Homodimeric domain of signal transducing histidine kinase"/>
    <property type="match status" value="1"/>
</dbReference>
<dbReference type="GO" id="GO:0005886">
    <property type="term" value="C:plasma membrane"/>
    <property type="evidence" value="ECO:0007669"/>
    <property type="project" value="UniProtKB-SubCell"/>
</dbReference>
<sequence length="436" mass="47705">MKRLDTIYLRVAGILLLGLLAAQWIAERLYQEERERVLSMQIAAPLVTRLASVAETLDHTAAAGREGLLPVLSTPRITFSLVGRSVGGSEQGALGKLQKYLRKYLGEERDVHVAGGPDETVAGIPIATHITFRLHDGQVVQAIHHYPKDNGVEPSRHLPLLAGYFIAIAVLALVAMRWAVQPLRRLAQAADALGRNLGGPPLPETGPRELRQAAHAFNTMQRRLASYLDDRLRILAAVSHDLKTPITRLKLRAEMLPDDAQRAKFVRDLEDMETMLAATLDFLRGESRQEAGAPLDVNALLSTLQDDMASVGQEVVVEGEALQPIQARPQALKRCLANLIENAVRYGGNCRVRVEDGAQELRLRIDDDGPGIPDENLELMFQPFRRGENSRNRETGGVGLGLAIARNLARAHGGDVTMANRPEGGLRVTVTLPRGV</sequence>
<feature type="domain" description="Histidine kinase" evidence="16">
    <location>
        <begin position="237"/>
        <end position="436"/>
    </location>
</feature>
<feature type="domain" description="HAMP" evidence="17">
    <location>
        <begin position="177"/>
        <end position="229"/>
    </location>
</feature>
<evidence type="ECO:0000256" key="8">
    <source>
        <dbReference type="ARBA" id="ARBA00022692"/>
    </source>
</evidence>
<keyword evidence="7" id="KW-0808">Transferase</keyword>
<dbReference type="InterPro" id="IPR003660">
    <property type="entry name" value="HAMP_dom"/>
</dbReference>
<evidence type="ECO:0000256" key="10">
    <source>
        <dbReference type="ARBA" id="ARBA00022777"/>
    </source>
</evidence>
<evidence type="ECO:0000313" key="19">
    <source>
        <dbReference type="Proteomes" id="UP000295443"/>
    </source>
</evidence>
<dbReference type="AlphaFoldDB" id="A0A4R1BFJ9"/>
<dbReference type="Gene3D" id="3.30.565.10">
    <property type="entry name" value="Histidine kinase-like ATPase, C-terminal domain"/>
    <property type="match status" value="1"/>
</dbReference>
<dbReference type="InterPro" id="IPR050980">
    <property type="entry name" value="2C_sensor_his_kinase"/>
</dbReference>
<evidence type="ECO:0000256" key="9">
    <source>
        <dbReference type="ARBA" id="ARBA00022741"/>
    </source>
</evidence>
<evidence type="ECO:0000259" key="17">
    <source>
        <dbReference type="PROSITE" id="PS50885"/>
    </source>
</evidence>
<dbReference type="InterPro" id="IPR004358">
    <property type="entry name" value="Sig_transdc_His_kin-like_C"/>
</dbReference>
<dbReference type="InterPro" id="IPR003594">
    <property type="entry name" value="HATPase_dom"/>
</dbReference>
<dbReference type="InterPro" id="IPR036097">
    <property type="entry name" value="HisK_dim/P_sf"/>
</dbReference>
<dbReference type="SMART" id="SM00304">
    <property type="entry name" value="HAMP"/>
    <property type="match status" value="1"/>
</dbReference>
<evidence type="ECO:0000256" key="12">
    <source>
        <dbReference type="ARBA" id="ARBA00022989"/>
    </source>
</evidence>
<keyword evidence="6" id="KW-0597">Phosphoprotein</keyword>
<dbReference type="PROSITE" id="PS50109">
    <property type="entry name" value="HIS_KIN"/>
    <property type="match status" value="1"/>
</dbReference>
<accession>A0A4R1BFJ9</accession>
<dbReference type="SMART" id="SM00387">
    <property type="entry name" value="HATPase_c"/>
    <property type="match status" value="1"/>
</dbReference>
<evidence type="ECO:0000256" key="11">
    <source>
        <dbReference type="ARBA" id="ARBA00022840"/>
    </source>
</evidence>
<evidence type="ECO:0000256" key="2">
    <source>
        <dbReference type="ARBA" id="ARBA00004429"/>
    </source>
</evidence>
<dbReference type="PANTHER" id="PTHR44936">
    <property type="entry name" value="SENSOR PROTEIN CREC"/>
    <property type="match status" value="1"/>
</dbReference>
<evidence type="ECO:0000256" key="3">
    <source>
        <dbReference type="ARBA" id="ARBA00012438"/>
    </source>
</evidence>
<keyword evidence="4" id="KW-1003">Cell membrane</keyword>
<dbReference type="EMBL" id="SJZB01000022">
    <property type="protein sequence ID" value="TCJ15818.1"/>
    <property type="molecule type" value="Genomic_DNA"/>
</dbReference>
<dbReference type="EC" id="2.7.13.3" evidence="3"/>
<dbReference type="RefSeq" id="WP_131445656.1">
    <property type="nucleotide sequence ID" value="NZ_SJZB01000022.1"/>
</dbReference>
<dbReference type="CDD" id="cd00082">
    <property type="entry name" value="HisKA"/>
    <property type="match status" value="1"/>
</dbReference>
<comment type="catalytic activity">
    <reaction evidence="1">
        <text>ATP + protein L-histidine = ADP + protein N-phospho-L-histidine.</text>
        <dbReference type="EC" id="2.7.13.3"/>
    </reaction>
</comment>
<keyword evidence="5" id="KW-0997">Cell inner membrane</keyword>
<dbReference type="InterPro" id="IPR036890">
    <property type="entry name" value="HATPase_C_sf"/>
</dbReference>
<evidence type="ECO:0000259" key="16">
    <source>
        <dbReference type="PROSITE" id="PS50109"/>
    </source>
</evidence>
<evidence type="ECO:0000256" key="5">
    <source>
        <dbReference type="ARBA" id="ARBA00022519"/>
    </source>
</evidence>
<dbReference type="PANTHER" id="PTHR44936:SF5">
    <property type="entry name" value="SENSOR HISTIDINE KINASE ENVZ"/>
    <property type="match status" value="1"/>
</dbReference>
<comment type="caution">
    <text evidence="18">The sequence shown here is derived from an EMBL/GenBank/DDBJ whole genome shotgun (WGS) entry which is preliminary data.</text>
</comment>
<evidence type="ECO:0000256" key="1">
    <source>
        <dbReference type="ARBA" id="ARBA00000085"/>
    </source>
</evidence>
<comment type="subcellular location">
    <subcellularLocation>
        <location evidence="2">Cell inner membrane</location>
        <topology evidence="2">Multi-pass membrane protein</topology>
    </subcellularLocation>
</comment>
<dbReference type="GO" id="GO:0005524">
    <property type="term" value="F:ATP binding"/>
    <property type="evidence" value="ECO:0007669"/>
    <property type="project" value="UniProtKB-KW"/>
</dbReference>